<dbReference type="InterPro" id="IPR036388">
    <property type="entry name" value="WH-like_DNA-bd_sf"/>
</dbReference>
<dbReference type="InterPro" id="IPR036390">
    <property type="entry name" value="WH_DNA-bd_sf"/>
</dbReference>
<dbReference type="PROSITE" id="PS51118">
    <property type="entry name" value="HTH_HXLR"/>
    <property type="match status" value="1"/>
</dbReference>
<evidence type="ECO:0000256" key="2">
    <source>
        <dbReference type="ARBA" id="ARBA00023125"/>
    </source>
</evidence>
<dbReference type="Gene3D" id="1.10.10.10">
    <property type="entry name" value="Winged helix-like DNA-binding domain superfamily/Winged helix DNA-binding domain"/>
    <property type="match status" value="1"/>
</dbReference>
<accession>A0A291QZD2</accession>
<reference evidence="5 6" key="1">
    <citation type="submission" date="2017-10" db="EMBL/GenBank/DDBJ databases">
        <title>Paenichitinophaga pekingensis gen. nov., sp. nov., isolated from activated sludge.</title>
        <authorList>
            <person name="Jin D."/>
            <person name="Kong X."/>
            <person name="Deng Y."/>
            <person name="Bai Z."/>
        </authorList>
    </citation>
    <scope>NUCLEOTIDE SEQUENCE [LARGE SCALE GENOMIC DNA]</scope>
    <source>
        <strain evidence="5 6">13</strain>
    </source>
</reference>
<dbReference type="AlphaFoldDB" id="A0A291QZD2"/>
<sequence>MVKSVDDFKCDNKDLLAVRDALEVLNGKWKLQILISILNGKKRFKEIAKEVDGISDRMLSKELKELEVNELIRRKVIDAFPPIVEYSATSHTKSLHPVVDALKTWGYLHRKKIIGEI</sequence>
<keyword evidence="1" id="KW-0805">Transcription regulation</keyword>
<dbReference type="EMBL" id="CP023777">
    <property type="protein sequence ID" value="ATL49307.1"/>
    <property type="molecule type" value="Genomic_DNA"/>
</dbReference>
<dbReference type="SUPFAM" id="SSF46785">
    <property type="entry name" value="Winged helix' DNA-binding domain"/>
    <property type="match status" value="1"/>
</dbReference>
<dbReference type="KEGG" id="cbae:COR50_20185"/>
<gene>
    <name evidence="5" type="ORF">COR50_20185</name>
</gene>
<name>A0A291QZD2_9BACT</name>
<dbReference type="InterPro" id="IPR002577">
    <property type="entry name" value="HTH_HxlR"/>
</dbReference>
<evidence type="ECO:0000256" key="3">
    <source>
        <dbReference type="ARBA" id="ARBA00023163"/>
    </source>
</evidence>
<evidence type="ECO:0000313" key="6">
    <source>
        <dbReference type="Proteomes" id="UP000220133"/>
    </source>
</evidence>
<keyword evidence="6" id="KW-1185">Reference proteome</keyword>
<evidence type="ECO:0000256" key="1">
    <source>
        <dbReference type="ARBA" id="ARBA00023015"/>
    </source>
</evidence>
<organism evidence="5 6">
    <name type="scientific">Chitinophaga caeni</name>
    <dbReference type="NCBI Taxonomy" id="2029983"/>
    <lineage>
        <taxon>Bacteria</taxon>
        <taxon>Pseudomonadati</taxon>
        <taxon>Bacteroidota</taxon>
        <taxon>Chitinophagia</taxon>
        <taxon>Chitinophagales</taxon>
        <taxon>Chitinophagaceae</taxon>
        <taxon>Chitinophaga</taxon>
    </lineage>
</organism>
<evidence type="ECO:0000259" key="4">
    <source>
        <dbReference type="PROSITE" id="PS51118"/>
    </source>
</evidence>
<evidence type="ECO:0000313" key="5">
    <source>
        <dbReference type="EMBL" id="ATL49307.1"/>
    </source>
</evidence>
<dbReference type="GO" id="GO:0003677">
    <property type="term" value="F:DNA binding"/>
    <property type="evidence" value="ECO:0007669"/>
    <property type="project" value="UniProtKB-KW"/>
</dbReference>
<protein>
    <submittedName>
        <fullName evidence="5">Transcriptional regulator</fullName>
    </submittedName>
</protein>
<keyword evidence="2" id="KW-0238">DNA-binding</keyword>
<proteinExistence type="predicted"/>
<dbReference type="Proteomes" id="UP000220133">
    <property type="component" value="Chromosome"/>
</dbReference>
<dbReference type="RefSeq" id="WP_098195675.1">
    <property type="nucleotide sequence ID" value="NZ_CP023777.1"/>
</dbReference>
<dbReference type="OrthoDB" id="2619345at2"/>
<dbReference type="Pfam" id="PF01638">
    <property type="entry name" value="HxlR"/>
    <property type="match status" value="1"/>
</dbReference>
<keyword evidence="3" id="KW-0804">Transcription</keyword>
<dbReference type="PANTHER" id="PTHR33204">
    <property type="entry name" value="TRANSCRIPTIONAL REGULATOR, MARR FAMILY"/>
    <property type="match status" value="1"/>
</dbReference>
<feature type="domain" description="HTH hxlR-type" evidence="4">
    <location>
        <begin position="10"/>
        <end position="114"/>
    </location>
</feature>